<dbReference type="CDD" id="cd05797">
    <property type="entry name" value="Ribosomal_L10"/>
    <property type="match status" value="1"/>
</dbReference>
<dbReference type="PROSITE" id="PS01109">
    <property type="entry name" value="RIBOSOMAL_L10"/>
    <property type="match status" value="1"/>
</dbReference>
<dbReference type="InterPro" id="IPR047865">
    <property type="entry name" value="Ribosomal_uL10_bac_type"/>
</dbReference>
<dbReference type="Pfam" id="PF00466">
    <property type="entry name" value="Ribosomal_L10"/>
    <property type="match status" value="1"/>
</dbReference>
<evidence type="ECO:0000313" key="7">
    <source>
        <dbReference type="EMBL" id="MFB9210524.1"/>
    </source>
</evidence>
<comment type="similarity">
    <text evidence="2 6">Belongs to the universal ribosomal protein uL10 family.</text>
</comment>
<dbReference type="InterPro" id="IPR001790">
    <property type="entry name" value="Ribosomal_uL10"/>
</dbReference>
<dbReference type="InterPro" id="IPR002363">
    <property type="entry name" value="Ribosomal_uL10_CS_bac"/>
</dbReference>
<dbReference type="EMBL" id="JBHMEW010000008">
    <property type="protein sequence ID" value="MFB9210524.1"/>
    <property type="molecule type" value="Genomic_DNA"/>
</dbReference>
<proteinExistence type="inferred from homology"/>
<dbReference type="Gene3D" id="6.10.250.290">
    <property type="match status" value="1"/>
</dbReference>
<gene>
    <name evidence="6 7" type="primary">rplJ</name>
    <name evidence="7" type="ORF">ACFFUR_01780</name>
</gene>
<dbReference type="Gene3D" id="3.30.70.1730">
    <property type="match status" value="1"/>
</dbReference>
<evidence type="ECO:0000313" key="8">
    <source>
        <dbReference type="Proteomes" id="UP001589654"/>
    </source>
</evidence>
<dbReference type="RefSeq" id="WP_290246778.1">
    <property type="nucleotide sequence ID" value="NZ_JAUFQT010000001.1"/>
</dbReference>
<comment type="caution">
    <text evidence="7">The sequence shown here is derived from an EMBL/GenBank/DDBJ whole genome shotgun (WGS) entry which is preliminary data.</text>
</comment>
<keyword evidence="4 6" id="KW-0687">Ribonucleoprotein</keyword>
<evidence type="ECO:0000256" key="5">
    <source>
        <dbReference type="ARBA" id="ARBA00035202"/>
    </source>
</evidence>
<evidence type="ECO:0000256" key="4">
    <source>
        <dbReference type="ARBA" id="ARBA00023274"/>
    </source>
</evidence>
<evidence type="ECO:0000256" key="6">
    <source>
        <dbReference type="HAMAP-Rule" id="MF_00362"/>
    </source>
</evidence>
<keyword evidence="6" id="KW-0699">rRNA-binding</keyword>
<dbReference type="InterPro" id="IPR043141">
    <property type="entry name" value="Ribosomal_uL10-like_sf"/>
</dbReference>
<dbReference type="SUPFAM" id="SSF160369">
    <property type="entry name" value="Ribosomal protein L10-like"/>
    <property type="match status" value="1"/>
</dbReference>
<evidence type="ECO:0000256" key="3">
    <source>
        <dbReference type="ARBA" id="ARBA00022980"/>
    </source>
</evidence>
<sequence>MTREEKKEIIESLTEKFKETPHFYITDASGFTVAQVNAFRRICFEQGIEYRVYKNTFIEKALDNLEADFSELYETTLKGFSGVIFAPETANLPAKVLKDFKKKSGFKEQRPALKAACIDQSDLYIGAEHLETLAKLKSREELIGEVIGLLQSPAKNVISALQGGQDTLAGLVKTLSEREG</sequence>
<evidence type="ECO:0000256" key="2">
    <source>
        <dbReference type="ARBA" id="ARBA00008889"/>
    </source>
</evidence>
<name>A0ABV5J3G9_9BACT</name>
<dbReference type="PANTHER" id="PTHR11560">
    <property type="entry name" value="39S RIBOSOMAL PROTEIN L10, MITOCHONDRIAL"/>
    <property type="match status" value="1"/>
</dbReference>
<dbReference type="InterPro" id="IPR022973">
    <property type="entry name" value="Ribosomal_uL10_bac"/>
</dbReference>
<comment type="function">
    <text evidence="1 6">Forms part of the ribosomal stalk, playing a central role in the interaction of the ribosome with GTP-bound translation factors.</text>
</comment>
<keyword evidence="8" id="KW-1185">Reference proteome</keyword>
<dbReference type="NCBIfam" id="NF000955">
    <property type="entry name" value="PRK00099.1-1"/>
    <property type="match status" value="1"/>
</dbReference>
<organism evidence="7 8">
    <name type="scientific">Echinicola jeungdonensis</name>
    <dbReference type="NCBI Taxonomy" id="709343"/>
    <lineage>
        <taxon>Bacteria</taxon>
        <taxon>Pseudomonadati</taxon>
        <taxon>Bacteroidota</taxon>
        <taxon>Cytophagia</taxon>
        <taxon>Cytophagales</taxon>
        <taxon>Cyclobacteriaceae</taxon>
        <taxon>Echinicola</taxon>
    </lineage>
</organism>
<accession>A0ABV5J3G9</accession>
<dbReference type="HAMAP" id="MF_00362">
    <property type="entry name" value="Ribosomal_uL10"/>
    <property type="match status" value="1"/>
</dbReference>
<keyword evidence="3 6" id="KW-0689">Ribosomal protein</keyword>
<reference evidence="7 8" key="1">
    <citation type="submission" date="2024-09" db="EMBL/GenBank/DDBJ databases">
        <authorList>
            <person name="Sun Q."/>
            <person name="Mori K."/>
        </authorList>
    </citation>
    <scope>NUCLEOTIDE SEQUENCE [LARGE SCALE GENOMIC DNA]</scope>
    <source>
        <strain evidence="7 8">CECT 7682</strain>
    </source>
</reference>
<protein>
    <recommendedName>
        <fullName evidence="5 6">Large ribosomal subunit protein uL10</fullName>
    </recommendedName>
</protein>
<evidence type="ECO:0000256" key="1">
    <source>
        <dbReference type="ARBA" id="ARBA00002633"/>
    </source>
</evidence>
<dbReference type="Proteomes" id="UP001589654">
    <property type="component" value="Unassembled WGS sequence"/>
</dbReference>
<keyword evidence="6" id="KW-0694">RNA-binding</keyword>
<comment type="subunit">
    <text evidence="6">Part of the ribosomal stalk of the 50S ribosomal subunit. The N-terminus interacts with L11 and the large rRNA to form the base of the stalk. The C-terminus forms an elongated spine to which L12 dimers bind in a sequential fashion forming a multimeric L10(L12)X complex.</text>
</comment>
<dbReference type="GO" id="GO:0005840">
    <property type="term" value="C:ribosome"/>
    <property type="evidence" value="ECO:0007669"/>
    <property type="project" value="UniProtKB-KW"/>
</dbReference>